<dbReference type="InterPro" id="IPR003661">
    <property type="entry name" value="HisK_dim/P_dom"/>
</dbReference>
<evidence type="ECO:0000313" key="15">
    <source>
        <dbReference type="EMBL" id="MET7013023.1"/>
    </source>
</evidence>
<feature type="transmembrane region" description="Helical" evidence="13">
    <location>
        <begin position="20"/>
        <end position="40"/>
    </location>
</feature>
<evidence type="ECO:0000256" key="7">
    <source>
        <dbReference type="ARBA" id="ARBA00022741"/>
    </source>
</evidence>
<dbReference type="Pfam" id="PF13493">
    <property type="entry name" value="DUF4118"/>
    <property type="match status" value="1"/>
</dbReference>
<comment type="caution">
    <text evidence="15">The sequence shown here is derived from an EMBL/GenBank/DDBJ whole genome shotgun (WGS) entry which is preliminary data.</text>
</comment>
<keyword evidence="12 13" id="KW-0472">Membrane</keyword>
<keyword evidence="10 13" id="KW-1133">Transmembrane helix</keyword>
<comment type="catalytic activity">
    <reaction evidence="1">
        <text>ATP + protein L-histidine = ADP + protein N-phospho-L-histidine.</text>
        <dbReference type="EC" id="2.7.13.3"/>
    </reaction>
</comment>
<dbReference type="InterPro" id="IPR029016">
    <property type="entry name" value="GAF-like_dom_sf"/>
</dbReference>
<dbReference type="PROSITE" id="PS50109">
    <property type="entry name" value="HIS_KIN"/>
    <property type="match status" value="1"/>
</dbReference>
<protein>
    <recommendedName>
        <fullName evidence="3">histidine kinase</fullName>
        <ecNumber evidence="3">2.7.13.3</ecNumber>
    </recommendedName>
</protein>
<keyword evidence="11" id="KW-0902">Two-component regulatory system</keyword>
<evidence type="ECO:0000256" key="1">
    <source>
        <dbReference type="ARBA" id="ARBA00000085"/>
    </source>
</evidence>
<keyword evidence="6 13" id="KW-0812">Transmembrane</keyword>
<dbReference type="EMBL" id="JBEWZI010000002">
    <property type="protein sequence ID" value="MET7013023.1"/>
    <property type="molecule type" value="Genomic_DNA"/>
</dbReference>
<accession>A0ABV2THK8</accession>
<evidence type="ECO:0000256" key="11">
    <source>
        <dbReference type="ARBA" id="ARBA00023012"/>
    </source>
</evidence>
<keyword evidence="7" id="KW-0547">Nucleotide-binding</keyword>
<evidence type="ECO:0000256" key="3">
    <source>
        <dbReference type="ARBA" id="ARBA00012438"/>
    </source>
</evidence>
<evidence type="ECO:0000256" key="2">
    <source>
        <dbReference type="ARBA" id="ARBA00004141"/>
    </source>
</evidence>
<keyword evidence="16" id="KW-1185">Reference proteome</keyword>
<evidence type="ECO:0000259" key="14">
    <source>
        <dbReference type="PROSITE" id="PS50109"/>
    </source>
</evidence>
<sequence length="519" mass="55828">MDTFDPSARSAPGRWRSPRVGYAAASLGVALLTTLTQPLLAWVDPSNLVMLYLLLVVGIALRYSRGPAAWCALLGVLAFDYFHVPPRLSFAVGDVQYLLTFAVMLLVGLLLAELMARLRQQADVAAVGERAAQRQYALARELAGAIDMSQVHALLEQFVSEEMGGLADLWWLSSREQLRRLNANGEAAVLPGAGLCLIPALIETVLHDGRPHEQDDLLRSGYRLLLLPLDAPMRRRGVLAVSAPEVRLGTAQRQSLTAVALLVAIALERLHYVKVAQQATLDMERERLRSTILSALSHDIRTPLTIMVGQADALLDAEGASTGTLALAIREQAMRMSELVNNLLDMARLQSSRVVLRRDWQSLEEIVGAALAHLGDRLAAHRLEVCLPAELPLLEFDAVLIERVLCNLLENAAKFSPPGSPIRVAAELGEAAVSIRVEDAGCGLPPGAVEQLFEPFVRGAGVATETGLGLGLSICKIIVEAHGGVLSAGDRAEGGAWFAFTLPRGAPPSVEEEEGGLHE</sequence>
<evidence type="ECO:0000256" key="13">
    <source>
        <dbReference type="SAM" id="Phobius"/>
    </source>
</evidence>
<dbReference type="Gene3D" id="3.30.565.10">
    <property type="entry name" value="Histidine kinase-like ATPase, C-terminal domain"/>
    <property type="match status" value="1"/>
</dbReference>
<proteinExistence type="predicted"/>
<evidence type="ECO:0000256" key="12">
    <source>
        <dbReference type="ARBA" id="ARBA00023136"/>
    </source>
</evidence>
<keyword evidence="9" id="KW-0067">ATP-binding</keyword>
<dbReference type="CDD" id="cd00075">
    <property type="entry name" value="HATPase"/>
    <property type="match status" value="1"/>
</dbReference>
<dbReference type="InterPro" id="IPR003594">
    <property type="entry name" value="HATPase_dom"/>
</dbReference>
<dbReference type="Gene3D" id="3.30.450.40">
    <property type="match status" value="1"/>
</dbReference>
<evidence type="ECO:0000256" key="8">
    <source>
        <dbReference type="ARBA" id="ARBA00022777"/>
    </source>
</evidence>
<evidence type="ECO:0000256" key="4">
    <source>
        <dbReference type="ARBA" id="ARBA00022553"/>
    </source>
</evidence>
<dbReference type="InterPro" id="IPR005467">
    <property type="entry name" value="His_kinase_dom"/>
</dbReference>
<evidence type="ECO:0000256" key="10">
    <source>
        <dbReference type="ARBA" id="ARBA00022989"/>
    </source>
</evidence>
<gene>
    <name evidence="15" type="ORF">ABXR19_02400</name>
</gene>
<evidence type="ECO:0000256" key="9">
    <source>
        <dbReference type="ARBA" id="ARBA00022840"/>
    </source>
</evidence>
<dbReference type="PANTHER" id="PTHR45569">
    <property type="entry name" value="SENSOR PROTEIN KDPD"/>
    <property type="match status" value="1"/>
</dbReference>
<dbReference type="InterPro" id="IPR025201">
    <property type="entry name" value="KdpD_TM"/>
</dbReference>
<dbReference type="InterPro" id="IPR004358">
    <property type="entry name" value="Sig_transdc_His_kin-like_C"/>
</dbReference>
<keyword evidence="5" id="KW-0808">Transferase</keyword>
<dbReference type="SUPFAM" id="SSF47384">
    <property type="entry name" value="Homodimeric domain of signal transducing histidine kinase"/>
    <property type="match status" value="1"/>
</dbReference>
<name>A0ABV2THK8_9RHOO</name>
<feature type="transmembrane region" description="Helical" evidence="13">
    <location>
        <begin position="96"/>
        <end position="116"/>
    </location>
</feature>
<dbReference type="SMART" id="SM00387">
    <property type="entry name" value="HATPase_c"/>
    <property type="match status" value="1"/>
</dbReference>
<keyword evidence="8" id="KW-0418">Kinase</keyword>
<comment type="subcellular location">
    <subcellularLocation>
        <location evidence="2">Membrane</location>
        <topology evidence="2">Multi-pass membrane protein</topology>
    </subcellularLocation>
</comment>
<dbReference type="PANTHER" id="PTHR45569:SF1">
    <property type="entry name" value="SENSOR PROTEIN KDPD"/>
    <property type="match status" value="1"/>
</dbReference>
<dbReference type="InterPro" id="IPR036097">
    <property type="entry name" value="HisK_dim/P_sf"/>
</dbReference>
<evidence type="ECO:0000313" key="16">
    <source>
        <dbReference type="Proteomes" id="UP001549691"/>
    </source>
</evidence>
<dbReference type="Proteomes" id="UP001549691">
    <property type="component" value="Unassembled WGS sequence"/>
</dbReference>
<feature type="domain" description="Histidine kinase" evidence="14">
    <location>
        <begin position="295"/>
        <end position="506"/>
    </location>
</feature>
<evidence type="ECO:0000256" key="5">
    <source>
        <dbReference type="ARBA" id="ARBA00022679"/>
    </source>
</evidence>
<dbReference type="Gene3D" id="1.20.120.620">
    <property type="entry name" value="Backbone structure of the membrane domain of e. Coli histidine kinase receptor kdpd"/>
    <property type="match status" value="1"/>
</dbReference>
<evidence type="ECO:0000256" key="6">
    <source>
        <dbReference type="ARBA" id="ARBA00022692"/>
    </source>
</evidence>
<dbReference type="EC" id="2.7.13.3" evidence="3"/>
<reference evidence="15 16" key="1">
    <citation type="submission" date="2024-07" db="EMBL/GenBank/DDBJ databases">
        <title>Uliginosibacterium flavum JJ3220;KACC:17644.</title>
        <authorList>
            <person name="Kim M.K."/>
        </authorList>
    </citation>
    <scope>NUCLEOTIDE SEQUENCE [LARGE SCALE GENOMIC DNA]</scope>
    <source>
        <strain evidence="15 16">KACC:17644</strain>
    </source>
</reference>
<dbReference type="RefSeq" id="WP_354599485.1">
    <property type="nucleotide sequence ID" value="NZ_JBEWZI010000002.1"/>
</dbReference>
<dbReference type="Gene3D" id="1.10.287.130">
    <property type="match status" value="1"/>
</dbReference>
<dbReference type="CDD" id="cd00082">
    <property type="entry name" value="HisKA"/>
    <property type="match status" value="1"/>
</dbReference>
<dbReference type="InterPro" id="IPR038318">
    <property type="entry name" value="KdpD_sf"/>
</dbReference>
<feature type="transmembrane region" description="Helical" evidence="13">
    <location>
        <begin position="68"/>
        <end position="84"/>
    </location>
</feature>
<keyword evidence="4" id="KW-0597">Phosphoprotein</keyword>
<dbReference type="SMART" id="SM00388">
    <property type="entry name" value="HisKA"/>
    <property type="match status" value="1"/>
</dbReference>
<dbReference type="PRINTS" id="PR00344">
    <property type="entry name" value="BCTRLSENSOR"/>
</dbReference>
<dbReference type="Pfam" id="PF02518">
    <property type="entry name" value="HATPase_c"/>
    <property type="match status" value="1"/>
</dbReference>
<dbReference type="SUPFAM" id="SSF55874">
    <property type="entry name" value="ATPase domain of HSP90 chaperone/DNA topoisomerase II/histidine kinase"/>
    <property type="match status" value="1"/>
</dbReference>
<dbReference type="InterPro" id="IPR036890">
    <property type="entry name" value="HATPase_C_sf"/>
</dbReference>
<dbReference type="Pfam" id="PF00512">
    <property type="entry name" value="HisKA"/>
    <property type="match status" value="1"/>
</dbReference>
<organism evidence="15 16">
    <name type="scientific">Uliginosibacterium flavum</name>
    <dbReference type="NCBI Taxonomy" id="1396831"/>
    <lineage>
        <taxon>Bacteria</taxon>
        <taxon>Pseudomonadati</taxon>
        <taxon>Pseudomonadota</taxon>
        <taxon>Betaproteobacteria</taxon>
        <taxon>Rhodocyclales</taxon>
        <taxon>Zoogloeaceae</taxon>
        <taxon>Uliginosibacterium</taxon>
    </lineage>
</organism>
<dbReference type="InterPro" id="IPR052023">
    <property type="entry name" value="Histidine_kinase_KdpD"/>
</dbReference>